<dbReference type="NCBIfam" id="TIGR00797">
    <property type="entry name" value="matE"/>
    <property type="match status" value="1"/>
</dbReference>
<feature type="transmembrane region" description="Helical" evidence="6">
    <location>
        <begin position="343"/>
        <end position="364"/>
    </location>
</feature>
<evidence type="ECO:0000256" key="6">
    <source>
        <dbReference type="RuleBase" id="RU004914"/>
    </source>
</evidence>
<feature type="transmembrane region" description="Helical" evidence="6">
    <location>
        <begin position="244"/>
        <end position="262"/>
    </location>
</feature>
<dbReference type="EMBL" id="JAFJMO010000014">
    <property type="protein sequence ID" value="KAJ8256436.1"/>
    <property type="molecule type" value="Genomic_DNA"/>
</dbReference>
<feature type="transmembrane region" description="Helical" evidence="6">
    <location>
        <begin position="282"/>
        <end position="301"/>
    </location>
</feature>
<dbReference type="InterPro" id="IPR002528">
    <property type="entry name" value="MATE_fam"/>
</dbReference>
<evidence type="ECO:0000256" key="3">
    <source>
        <dbReference type="ARBA" id="ARBA00022692"/>
    </source>
</evidence>
<comment type="caution">
    <text evidence="7">The sequence shown here is derived from an EMBL/GenBank/DDBJ whole genome shotgun (WGS) entry which is preliminary data.</text>
</comment>
<comment type="similarity">
    <text evidence="2 6">Belongs to the multi antimicrobial extrusion (MATE) (TC 2.A.66.1) family.</text>
</comment>
<evidence type="ECO:0000256" key="1">
    <source>
        <dbReference type="ARBA" id="ARBA00004141"/>
    </source>
</evidence>
<feature type="transmembrane region" description="Helical" evidence="6">
    <location>
        <begin position="89"/>
        <end position="111"/>
    </location>
</feature>
<dbReference type="Proteomes" id="UP001152803">
    <property type="component" value="Unassembled WGS sequence"/>
</dbReference>
<dbReference type="InterPro" id="IPR045069">
    <property type="entry name" value="MATE_euk"/>
</dbReference>
<dbReference type="GO" id="GO:0016020">
    <property type="term" value="C:membrane"/>
    <property type="evidence" value="ECO:0007669"/>
    <property type="project" value="UniProtKB-SubCell"/>
</dbReference>
<evidence type="ECO:0000313" key="7">
    <source>
        <dbReference type="EMBL" id="KAJ8256436.1"/>
    </source>
</evidence>
<feature type="transmembrane region" description="Helical" evidence="6">
    <location>
        <begin position="203"/>
        <end position="224"/>
    </location>
</feature>
<dbReference type="AlphaFoldDB" id="A0A9Q1D2J0"/>
<evidence type="ECO:0000256" key="2">
    <source>
        <dbReference type="ARBA" id="ARBA00010199"/>
    </source>
</evidence>
<proteinExistence type="inferred from homology"/>
<dbReference type="GO" id="GO:1990961">
    <property type="term" value="P:xenobiotic detoxification by transmembrane export across the plasma membrane"/>
    <property type="evidence" value="ECO:0007669"/>
    <property type="project" value="InterPro"/>
</dbReference>
<keyword evidence="4 6" id="KW-1133">Transmembrane helix</keyword>
<keyword evidence="5 6" id="KW-0472">Membrane</keyword>
<dbReference type="OrthoDB" id="2126698at2759"/>
<keyword evidence="8" id="KW-1185">Reference proteome</keyword>
<evidence type="ECO:0000256" key="4">
    <source>
        <dbReference type="ARBA" id="ARBA00022989"/>
    </source>
</evidence>
<feature type="transmembrane region" description="Helical" evidence="6">
    <location>
        <begin position="21"/>
        <end position="40"/>
    </location>
</feature>
<feature type="transmembrane region" description="Helical" evidence="6">
    <location>
        <begin position="443"/>
        <end position="467"/>
    </location>
</feature>
<accession>A0A9Q1D2J0</accession>
<dbReference type="CDD" id="cd13132">
    <property type="entry name" value="MATE_eukaryotic"/>
    <property type="match status" value="1"/>
</dbReference>
<dbReference type="Pfam" id="PF01554">
    <property type="entry name" value="MatE"/>
    <property type="match status" value="2"/>
</dbReference>
<dbReference type="PANTHER" id="PTHR11206">
    <property type="entry name" value="MULTIDRUG RESISTANCE PROTEIN"/>
    <property type="match status" value="1"/>
</dbReference>
<dbReference type="GO" id="GO:0015297">
    <property type="term" value="F:antiporter activity"/>
    <property type="evidence" value="ECO:0007669"/>
    <property type="project" value="InterPro"/>
</dbReference>
<keyword evidence="3 6" id="KW-0812">Transmembrane</keyword>
<evidence type="ECO:0000313" key="8">
    <source>
        <dbReference type="Proteomes" id="UP001152803"/>
    </source>
</evidence>
<organism evidence="7 8">
    <name type="scientific">Conger conger</name>
    <name type="common">Conger eel</name>
    <name type="synonym">Muraena conger</name>
    <dbReference type="NCBI Taxonomy" id="82655"/>
    <lineage>
        <taxon>Eukaryota</taxon>
        <taxon>Metazoa</taxon>
        <taxon>Chordata</taxon>
        <taxon>Craniata</taxon>
        <taxon>Vertebrata</taxon>
        <taxon>Euteleostomi</taxon>
        <taxon>Actinopterygii</taxon>
        <taxon>Neopterygii</taxon>
        <taxon>Teleostei</taxon>
        <taxon>Anguilliformes</taxon>
        <taxon>Congridae</taxon>
        <taxon>Conger</taxon>
    </lineage>
</organism>
<dbReference type="GO" id="GO:0042910">
    <property type="term" value="F:xenobiotic transmembrane transporter activity"/>
    <property type="evidence" value="ECO:0007669"/>
    <property type="project" value="InterPro"/>
</dbReference>
<gene>
    <name evidence="7" type="ORF">COCON_G00185880</name>
</gene>
<feature type="transmembrane region" description="Helical" evidence="6">
    <location>
        <begin position="164"/>
        <end position="183"/>
    </location>
</feature>
<feature type="transmembrane region" description="Helical" evidence="6">
    <location>
        <begin position="313"/>
        <end position="337"/>
    </location>
</feature>
<comment type="subcellular location">
    <subcellularLocation>
        <location evidence="1">Membrane</location>
        <topology evidence="1">Multi-pass membrane protein</topology>
    </subcellularLocation>
</comment>
<protein>
    <recommendedName>
        <fullName evidence="6">Multidrug and toxin extrusion protein</fullName>
    </recommendedName>
</protein>
<reference evidence="7" key="1">
    <citation type="journal article" date="2023" name="Science">
        <title>Genome structures resolve the early diversification of teleost fishes.</title>
        <authorList>
            <person name="Parey E."/>
            <person name="Louis A."/>
            <person name="Montfort J."/>
            <person name="Bouchez O."/>
            <person name="Roques C."/>
            <person name="Iampietro C."/>
            <person name="Lluch J."/>
            <person name="Castinel A."/>
            <person name="Donnadieu C."/>
            <person name="Desvignes T."/>
            <person name="Floi Bucao C."/>
            <person name="Jouanno E."/>
            <person name="Wen M."/>
            <person name="Mejri S."/>
            <person name="Dirks R."/>
            <person name="Jansen H."/>
            <person name="Henkel C."/>
            <person name="Chen W.J."/>
            <person name="Zahm M."/>
            <person name="Cabau C."/>
            <person name="Klopp C."/>
            <person name="Thompson A.W."/>
            <person name="Robinson-Rechavi M."/>
            <person name="Braasch I."/>
            <person name="Lecointre G."/>
            <person name="Bobe J."/>
            <person name="Postlethwait J.H."/>
            <person name="Berthelot C."/>
            <person name="Roest Crollius H."/>
            <person name="Guiguen Y."/>
        </authorList>
    </citation>
    <scope>NUCLEOTIDE SEQUENCE</scope>
    <source>
        <strain evidence="7">Concon-B</strain>
    </source>
</reference>
<feature type="transmembrane region" description="Helical" evidence="6">
    <location>
        <begin position="123"/>
        <end position="143"/>
    </location>
</feature>
<name>A0A9Q1D2J0_CONCO</name>
<sequence>MIFVLLLQTFGSRNLKRVGVILQRAILILLLACCPCWALLINTESIVLAVKQTPEVARLSQMYVEIFMPALPASFLYQLQAGYLQSQGILWPQIFTGIVGNVLNALINYIFLFVLDLGVVGSAAANAITQYWLALFLFAYILYKGLHKSTWAGWSVECLQEWGSFVSLAIPSMFMTCLEWWLFEIGGFLAGLISEVELGSQSTVNGIAGISYVFPYGFGVAASVRVGNALGAGDAKQAHLSSKVCIICTVVTGFCVALTIGISKDVISLVFTSDQQIRRRVAEVLVLFAPFNLFDATACATGGILKGAAKQKIAAVCSLVGYYCLGYPIGMSLMFAANLGITGLWTGLLICVFLQTCFFLTIILKLDWTKAAIEARVRAGVQTTEESVQPQAMEMQGGCHEITLDNHEEGHNSELEVLLERDSGTLTTVGEVLTFRQLCLRRGLALCSMLVLLAAGILTNMLLPAVFTSGLNETSTVPPTVDNLWTRNTMDQTGQV</sequence>
<evidence type="ECO:0000256" key="5">
    <source>
        <dbReference type="ARBA" id="ARBA00023136"/>
    </source>
</evidence>